<organism evidence="1 2">
    <name type="scientific">Ambrosiozyma monospora</name>
    <name type="common">Yeast</name>
    <name type="synonym">Endomycopsis monosporus</name>
    <dbReference type="NCBI Taxonomy" id="43982"/>
    <lineage>
        <taxon>Eukaryota</taxon>
        <taxon>Fungi</taxon>
        <taxon>Dikarya</taxon>
        <taxon>Ascomycota</taxon>
        <taxon>Saccharomycotina</taxon>
        <taxon>Pichiomycetes</taxon>
        <taxon>Pichiales</taxon>
        <taxon>Pichiaceae</taxon>
        <taxon>Ambrosiozyma</taxon>
    </lineage>
</organism>
<accession>A0ACB5T4B9</accession>
<name>A0ACB5T4B9_AMBMO</name>
<evidence type="ECO:0000313" key="1">
    <source>
        <dbReference type="EMBL" id="GME81278.1"/>
    </source>
</evidence>
<sequence>MTRIRKRANYILLAIALITTVLLIITSDFSRILTGSIEVATYDYPTTENFHTDTVNAIISRINETRIEETLKHLGETQGRARYYNSKHGLKTALQVHDILKVFANRNPNLFSAEIITHDWLQPSLIFKINSTTSNVHPDGIIVVGCHMDSINYSILPSSKPTGVDDNLSGVVTLLEAINLLTSSPITDGTGMLKNALEFHFYSGEELAAKGSHTLIKNNYYDNEPVKHILAMLQQDMTGYSMNPTHEMGLITDYASTTLNEFIKSVIDVFCGVGYKETRLNYAASDHVSSLFYGYPASYVLEAPIEDVNPFIHSNKDTIEKIDFNHVAEHVKLVCGFALELSLAQISPIFVPHQRDFVDFTILDFILLMCLNETWRFVVSVLLFAFLSASVSLMVVEQKISVVEQLRRSSSAEKLLIQIEEGKAHAT</sequence>
<reference evidence="1" key="1">
    <citation type="submission" date="2023-04" db="EMBL/GenBank/DDBJ databases">
        <title>Ambrosiozyma monospora NBRC 10751.</title>
        <authorList>
            <person name="Ichikawa N."/>
            <person name="Sato H."/>
            <person name="Tonouchi N."/>
        </authorList>
    </citation>
    <scope>NUCLEOTIDE SEQUENCE</scope>
    <source>
        <strain evidence="1">NBRC 10751</strain>
    </source>
</reference>
<proteinExistence type="predicted"/>
<dbReference type="Proteomes" id="UP001165064">
    <property type="component" value="Unassembled WGS sequence"/>
</dbReference>
<gene>
    <name evidence="1" type="ORF">Amon02_000484500</name>
</gene>
<protein>
    <submittedName>
        <fullName evidence="1">Unnamed protein product</fullName>
    </submittedName>
</protein>
<comment type="caution">
    <text evidence="1">The sequence shown here is derived from an EMBL/GenBank/DDBJ whole genome shotgun (WGS) entry which is preliminary data.</text>
</comment>
<dbReference type="EMBL" id="BSXS01003437">
    <property type="protein sequence ID" value="GME81278.1"/>
    <property type="molecule type" value="Genomic_DNA"/>
</dbReference>
<evidence type="ECO:0000313" key="2">
    <source>
        <dbReference type="Proteomes" id="UP001165064"/>
    </source>
</evidence>
<keyword evidence="2" id="KW-1185">Reference proteome</keyword>